<name>A0ABW0SJU3_9GAMM</name>
<feature type="signal peptide" evidence="1">
    <location>
        <begin position="1"/>
        <end position="35"/>
    </location>
</feature>
<evidence type="ECO:0000256" key="1">
    <source>
        <dbReference type="SAM" id="SignalP"/>
    </source>
</evidence>
<dbReference type="Proteomes" id="UP001596036">
    <property type="component" value="Unassembled WGS sequence"/>
</dbReference>
<protein>
    <recommendedName>
        <fullName evidence="4">Outer membrane beta-barrel protein</fullName>
    </recommendedName>
</protein>
<dbReference type="EMBL" id="JBHSNM010000001">
    <property type="protein sequence ID" value="MFC5568931.1"/>
    <property type="molecule type" value="Genomic_DNA"/>
</dbReference>
<sequence>MKTRDPAFRASRYRATLAPLALALLVALSTGNARAARLDYQFELTGLHSDNLNLSENNQANESVLVPRLRFDLKEEGASVELHARGDIERRHYFGNEFDDETRAEFAGQLKWALFPQRMHLVVEDYLSEEPINFRDGRYPGNLQRVNIFLGGPSFFARLGDTSRLQIDVRGADSQAEVSRGFDSRRYSAAAALQHDINATSNVSLHLAHTRVEFDQPETTIVDYTRQDGYVRYEGRLRDIEYQLDAGRSRLDRENADNESTTLARATVQWQVNPQNRLRFRARHQFADEVQDLVVRLSDPDESLVPDLVDSSSSLVTAGVYRQSDVELDYRFSGDRLGFRVRPIYRQLRYISRLDADRTENAVIYQASYRLTPLTRIVFDGSYRKRDFRTIDELDRDHVYALGIEQQRTRHWGWRAQVVRNERDSNLPDPVYKENAVLVTLWWKR</sequence>
<evidence type="ECO:0000313" key="2">
    <source>
        <dbReference type="EMBL" id="MFC5568931.1"/>
    </source>
</evidence>
<dbReference type="SUPFAM" id="SSF56935">
    <property type="entry name" value="Porins"/>
    <property type="match status" value="1"/>
</dbReference>
<gene>
    <name evidence="2" type="ORF">ACFPN1_02490</name>
</gene>
<organism evidence="2 3">
    <name type="scientific">Lysobacter yangpyeongensis</name>
    <dbReference type="NCBI Taxonomy" id="346182"/>
    <lineage>
        <taxon>Bacteria</taxon>
        <taxon>Pseudomonadati</taxon>
        <taxon>Pseudomonadota</taxon>
        <taxon>Gammaproteobacteria</taxon>
        <taxon>Lysobacterales</taxon>
        <taxon>Lysobacteraceae</taxon>
        <taxon>Lysobacter</taxon>
    </lineage>
</organism>
<reference evidence="3" key="1">
    <citation type="journal article" date="2019" name="Int. J. Syst. Evol. Microbiol.">
        <title>The Global Catalogue of Microorganisms (GCM) 10K type strain sequencing project: providing services to taxonomists for standard genome sequencing and annotation.</title>
        <authorList>
            <consortium name="The Broad Institute Genomics Platform"/>
            <consortium name="The Broad Institute Genome Sequencing Center for Infectious Disease"/>
            <person name="Wu L."/>
            <person name="Ma J."/>
        </authorList>
    </citation>
    <scope>NUCLEOTIDE SEQUENCE [LARGE SCALE GENOMIC DNA]</scope>
    <source>
        <strain evidence="3">KACC 11407</strain>
    </source>
</reference>
<keyword evidence="3" id="KW-1185">Reference proteome</keyword>
<keyword evidence="1" id="KW-0732">Signal</keyword>
<feature type="chain" id="PRO_5046753310" description="Outer membrane beta-barrel protein" evidence="1">
    <location>
        <begin position="36"/>
        <end position="445"/>
    </location>
</feature>
<evidence type="ECO:0000313" key="3">
    <source>
        <dbReference type="Proteomes" id="UP001596036"/>
    </source>
</evidence>
<dbReference type="RefSeq" id="WP_386752689.1">
    <property type="nucleotide sequence ID" value="NZ_JBHSNM010000001.1"/>
</dbReference>
<proteinExistence type="predicted"/>
<accession>A0ABW0SJU3</accession>
<comment type="caution">
    <text evidence="2">The sequence shown here is derived from an EMBL/GenBank/DDBJ whole genome shotgun (WGS) entry which is preliminary data.</text>
</comment>
<evidence type="ECO:0008006" key="4">
    <source>
        <dbReference type="Google" id="ProtNLM"/>
    </source>
</evidence>